<reference evidence="1" key="1">
    <citation type="submission" date="2022-08" db="EMBL/GenBank/DDBJ databases">
        <title>Genome Sequence of Lecanicillium fungicola.</title>
        <authorList>
            <person name="Buettner E."/>
        </authorList>
    </citation>
    <scope>NUCLEOTIDE SEQUENCE</scope>
    <source>
        <strain evidence="1">Babe33</strain>
    </source>
</reference>
<accession>A0ACC1N7A3</accession>
<sequence>MAIDTKMKDILIDVQYRLDYKIGEGGFGLVYAGTDTVSNNEVAIKLMHVSDDPEILKAEADTYKVLSGGIGIPQVLWFGQECDYYALVHDLLGPSLEDLFNYCDRRFSIKTVLLIADQAISRIQYIHSKGFLHRDIKPDNFLMGTGTKGNILYAIDFGLSKEFCNAERFQTLQGRPFGGTRRYASLNNHNGREQSWGDDLESLGYVLLYFARGSLPWQGLKAATEMEKNELIKYRKLNISVTKLCEGLPGEFATYISYTRALKFEDRPNYAYLRRLFRQALVAYGFNYDNIYDWTERRFYEIHGDVETIGRAQRACQRTNHGRRNANYALPRETKRRTKVARGSGVVNAATSHHGGLCRTQARNNTRAASSKRTTSMRAEGKGCEAATNGEESMLRNTILLDAFYEA</sequence>
<evidence type="ECO:0000313" key="2">
    <source>
        <dbReference type="Proteomes" id="UP001143910"/>
    </source>
</evidence>
<organism evidence="1 2">
    <name type="scientific">Zarea fungicola</name>
    <dbReference type="NCBI Taxonomy" id="93591"/>
    <lineage>
        <taxon>Eukaryota</taxon>
        <taxon>Fungi</taxon>
        <taxon>Dikarya</taxon>
        <taxon>Ascomycota</taxon>
        <taxon>Pezizomycotina</taxon>
        <taxon>Sordariomycetes</taxon>
        <taxon>Hypocreomycetidae</taxon>
        <taxon>Hypocreales</taxon>
        <taxon>Cordycipitaceae</taxon>
        <taxon>Zarea</taxon>
    </lineage>
</organism>
<name>A0ACC1N7A3_9HYPO</name>
<protein>
    <submittedName>
        <fullName evidence="1">Uncharacterized protein</fullName>
    </submittedName>
</protein>
<comment type="caution">
    <text evidence="1">The sequence shown here is derived from an EMBL/GenBank/DDBJ whole genome shotgun (WGS) entry which is preliminary data.</text>
</comment>
<gene>
    <name evidence="1" type="ORF">NQ176_g5823</name>
</gene>
<proteinExistence type="predicted"/>
<dbReference type="Proteomes" id="UP001143910">
    <property type="component" value="Unassembled WGS sequence"/>
</dbReference>
<keyword evidence="2" id="KW-1185">Reference proteome</keyword>
<evidence type="ECO:0000313" key="1">
    <source>
        <dbReference type="EMBL" id="KAJ2974878.1"/>
    </source>
</evidence>
<dbReference type="EMBL" id="JANJQO010000776">
    <property type="protein sequence ID" value="KAJ2974878.1"/>
    <property type="molecule type" value="Genomic_DNA"/>
</dbReference>